<dbReference type="EMBL" id="CP042912">
    <property type="protein sequence ID" value="QEG22164.1"/>
    <property type="molecule type" value="Genomic_DNA"/>
</dbReference>
<dbReference type="InterPro" id="IPR030802">
    <property type="entry name" value="Permease_MalE"/>
</dbReference>
<evidence type="ECO:0000259" key="5">
    <source>
        <dbReference type="PROSITE" id="PS50893"/>
    </source>
</evidence>
<dbReference type="KEGG" id="mff:MFFC18_20250"/>
<keyword evidence="1" id="KW-0813">Transport</keyword>
<evidence type="ECO:0000256" key="4">
    <source>
        <dbReference type="SAM" id="Phobius"/>
    </source>
</evidence>
<dbReference type="SUPFAM" id="SSF52540">
    <property type="entry name" value="P-loop containing nucleoside triphosphate hydrolases"/>
    <property type="match status" value="1"/>
</dbReference>
<dbReference type="PROSITE" id="PS00211">
    <property type="entry name" value="ABC_TRANSPORTER_1"/>
    <property type="match status" value="1"/>
</dbReference>
<dbReference type="GO" id="GO:0043190">
    <property type="term" value="C:ATP-binding cassette (ABC) transporter complex"/>
    <property type="evidence" value="ECO:0007669"/>
    <property type="project" value="InterPro"/>
</dbReference>
<organism evidence="6 7">
    <name type="scientific">Mariniblastus fucicola</name>
    <dbReference type="NCBI Taxonomy" id="980251"/>
    <lineage>
        <taxon>Bacteria</taxon>
        <taxon>Pseudomonadati</taxon>
        <taxon>Planctomycetota</taxon>
        <taxon>Planctomycetia</taxon>
        <taxon>Pirellulales</taxon>
        <taxon>Pirellulaceae</taxon>
        <taxon>Mariniblastus</taxon>
    </lineage>
</organism>
<accession>A0A5B9P770</accession>
<evidence type="ECO:0000256" key="2">
    <source>
        <dbReference type="ARBA" id="ARBA00022741"/>
    </source>
</evidence>
<feature type="transmembrane region" description="Helical" evidence="4">
    <location>
        <begin position="462"/>
        <end position="482"/>
    </location>
</feature>
<dbReference type="STRING" id="980251.GCA_001642875_03512"/>
<gene>
    <name evidence="6" type="primary">malK_1</name>
    <name evidence="6" type="ORF">MFFC18_20250</name>
</gene>
<evidence type="ECO:0000256" key="3">
    <source>
        <dbReference type="ARBA" id="ARBA00022840"/>
    </source>
</evidence>
<dbReference type="Gene3D" id="3.40.50.300">
    <property type="entry name" value="P-loop containing nucleotide triphosphate hydrolases"/>
    <property type="match status" value="1"/>
</dbReference>
<dbReference type="Proteomes" id="UP000322214">
    <property type="component" value="Chromosome"/>
</dbReference>
<keyword evidence="4" id="KW-0812">Transmembrane</keyword>
<keyword evidence="4" id="KW-0472">Membrane</keyword>
<name>A0A5B9P770_9BACT</name>
<dbReference type="PANTHER" id="PTHR43023:SF3">
    <property type="entry name" value="PROTEIN TRIGALACTOSYLDIACYLGLYCEROL 3, CHLOROPLASTIC"/>
    <property type="match status" value="1"/>
</dbReference>
<evidence type="ECO:0000313" key="6">
    <source>
        <dbReference type="EMBL" id="QEG22164.1"/>
    </source>
</evidence>
<dbReference type="PANTHER" id="PTHR43023">
    <property type="entry name" value="PROTEIN TRIGALACTOSYLDIACYLGLYCEROL 3, CHLOROPLASTIC"/>
    <property type="match status" value="1"/>
</dbReference>
<feature type="transmembrane region" description="Helical" evidence="4">
    <location>
        <begin position="503"/>
        <end position="520"/>
    </location>
</feature>
<sequence>MTTADKTSSNARIEVKDLSVIAGKKVLLENANASFDAGQITLIVGPSGVGKSILMRLIAGLTDGFGDAIQYMGDVTINGKQARSGEAGVVFQSFALFDELSPVENIRFAKACGGAHASDVSAKEILAELNVPANVPTSRLSGGQRQRLAIARTLAYNPPAILYDEPTSGLDPFTGQQVAKLIADTHTRFGKTSVIVTHDYHSLMPIADRIYVLDPQLKQLVEVEREQWATIPEKLAPMASKVRAEEETPDVNTLERLATKVKSLFETTSNAMLALLTGVLSLLPVWKSPTWGLRSLLHFLRMVTGPTAILYLIASGFISGFVTTYFTFKFLPFTDYTKPLLLEDLLTALGFATYRIFVPVLSCVLIAARCGAAVTSDIGGRQYGNQVDALRTFGNRPNFFLLTPILWAFLIGTPLLTFAAYYTARYTSLVTFLATHPGHGAEYWHQYSMRGLEQWSSYLYKGFGWLIAKLLVSGFGTAIIAYRNGMSPKYSSADVSRSVTSTILWATLYVLVVHFVFSMFEFENIVPGGK</sequence>
<feature type="domain" description="ABC transporter" evidence="5">
    <location>
        <begin position="13"/>
        <end position="240"/>
    </location>
</feature>
<dbReference type="Pfam" id="PF02405">
    <property type="entry name" value="MlaE"/>
    <property type="match status" value="1"/>
</dbReference>
<feature type="transmembrane region" description="Helical" evidence="4">
    <location>
        <begin position="399"/>
        <end position="422"/>
    </location>
</feature>
<dbReference type="Pfam" id="PF00005">
    <property type="entry name" value="ABC_tran"/>
    <property type="match status" value="1"/>
</dbReference>
<dbReference type="RefSeq" id="WP_075082266.1">
    <property type="nucleotide sequence ID" value="NZ_CP042912.1"/>
</dbReference>
<evidence type="ECO:0000256" key="1">
    <source>
        <dbReference type="ARBA" id="ARBA00022448"/>
    </source>
</evidence>
<evidence type="ECO:0000313" key="7">
    <source>
        <dbReference type="Proteomes" id="UP000322214"/>
    </source>
</evidence>
<proteinExistence type="predicted"/>
<dbReference type="InterPro" id="IPR003593">
    <property type="entry name" value="AAA+_ATPase"/>
</dbReference>
<feature type="transmembrane region" description="Helical" evidence="4">
    <location>
        <begin position="348"/>
        <end position="368"/>
    </location>
</feature>
<keyword evidence="7" id="KW-1185">Reference proteome</keyword>
<dbReference type="PROSITE" id="PS50893">
    <property type="entry name" value="ABC_TRANSPORTER_2"/>
    <property type="match status" value="1"/>
</dbReference>
<dbReference type="AlphaFoldDB" id="A0A5B9P770"/>
<protein>
    <submittedName>
        <fullName evidence="6">Maltose/maltodextrin import ATP-binding protein MalK</fullName>
    </submittedName>
</protein>
<dbReference type="SMART" id="SM00382">
    <property type="entry name" value="AAA"/>
    <property type="match status" value="1"/>
</dbReference>
<dbReference type="InterPro" id="IPR003439">
    <property type="entry name" value="ABC_transporter-like_ATP-bd"/>
</dbReference>
<dbReference type="OrthoDB" id="9772862at2"/>
<keyword evidence="4" id="KW-1133">Transmembrane helix</keyword>
<dbReference type="GO" id="GO:0005524">
    <property type="term" value="F:ATP binding"/>
    <property type="evidence" value="ECO:0007669"/>
    <property type="project" value="UniProtKB-KW"/>
</dbReference>
<keyword evidence="2" id="KW-0547">Nucleotide-binding</keyword>
<feature type="transmembrane region" description="Helical" evidence="4">
    <location>
        <begin position="307"/>
        <end position="328"/>
    </location>
</feature>
<keyword evidence="3 6" id="KW-0067">ATP-binding</keyword>
<reference evidence="6 7" key="1">
    <citation type="submission" date="2019-08" db="EMBL/GenBank/DDBJ databases">
        <title>Deep-cultivation of Planctomycetes and their phenomic and genomic characterization uncovers novel biology.</title>
        <authorList>
            <person name="Wiegand S."/>
            <person name="Jogler M."/>
            <person name="Boedeker C."/>
            <person name="Pinto D."/>
            <person name="Vollmers J."/>
            <person name="Rivas-Marin E."/>
            <person name="Kohn T."/>
            <person name="Peeters S.H."/>
            <person name="Heuer A."/>
            <person name="Rast P."/>
            <person name="Oberbeckmann S."/>
            <person name="Bunk B."/>
            <person name="Jeske O."/>
            <person name="Meyerdierks A."/>
            <person name="Storesund J.E."/>
            <person name="Kallscheuer N."/>
            <person name="Luecker S."/>
            <person name="Lage O.M."/>
            <person name="Pohl T."/>
            <person name="Merkel B.J."/>
            <person name="Hornburger P."/>
            <person name="Mueller R.-W."/>
            <person name="Bruemmer F."/>
            <person name="Labrenz M."/>
            <person name="Spormann A.M."/>
            <person name="Op den Camp H."/>
            <person name="Overmann J."/>
            <person name="Amann R."/>
            <person name="Jetten M.S.M."/>
            <person name="Mascher T."/>
            <person name="Medema M.H."/>
            <person name="Devos D.P."/>
            <person name="Kaster A.-K."/>
            <person name="Ovreas L."/>
            <person name="Rohde M."/>
            <person name="Galperin M.Y."/>
            <person name="Jogler C."/>
        </authorList>
    </citation>
    <scope>NUCLEOTIDE SEQUENCE [LARGE SCALE GENOMIC DNA]</scope>
    <source>
        <strain evidence="6 7">FC18</strain>
    </source>
</reference>
<dbReference type="InterPro" id="IPR017871">
    <property type="entry name" value="ABC_transporter-like_CS"/>
</dbReference>
<dbReference type="InterPro" id="IPR027417">
    <property type="entry name" value="P-loop_NTPase"/>
</dbReference>
<dbReference type="GO" id="GO:0016887">
    <property type="term" value="F:ATP hydrolysis activity"/>
    <property type="evidence" value="ECO:0007669"/>
    <property type="project" value="InterPro"/>
</dbReference>